<proteinExistence type="predicted"/>
<protein>
    <submittedName>
        <fullName evidence="1">Uncharacterized protein DUF2853</fullName>
    </submittedName>
</protein>
<dbReference type="OrthoDB" id="9812542at2"/>
<sequence length="112" mass="12922">MPDRDKIMGSAISDLKEIEDNPDMTLLDRIVADLMPEIEDRGERLVSDSDRDELLRIREEFLIGRLGLKDDESLMGGIQKAIRLYPRAEPEKQRAVVYYLLVKHFGKEDAYA</sequence>
<name>A0A2W7NGJ6_9RHOB</name>
<gene>
    <name evidence="1" type="ORF">LX81_00694</name>
</gene>
<dbReference type="EMBL" id="QKZL01000002">
    <property type="protein sequence ID" value="PZX19000.1"/>
    <property type="molecule type" value="Genomic_DNA"/>
</dbReference>
<dbReference type="InterPro" id="IPR021274">
    <property type="entry name" value="DUF2853"/>
</dbReference>
<reference evidence="1 2" key="1">
    <citation type="submission" date="2018-06" db="EMBL/GenBank/DDBJ databases">
        <title>Genomic Encyclopedia of Archaeal and Bacterial Type Strains, Phase II (KMG-II): from individual species to whole genera.</title>
        <authorList>
            <person name="Goeker M."/>
        </authorList>
    </citation>
    <scope>NUCLEOTIDE SEQUENCE [LARGE SCALE GENOMIC DNA]</scope>
    <source>
        <strain evidence="1 2">DSM 22009</strain>
    </source>
</reference>
<dbReference type="RefSeq" id="WP_111536027.1">
    <property type="nucleotide sequence ID" value="NZ_QKZL01000002.1"/>
</dbReference>
<dbReference type="InterPro" id="IPR023154">
    <property type="entry name" value="Jann4075-like_sf"/>
</dbReference>
<dbReference type="SUPFAM" id="SSF158587">
    <property type="entry name" value="Jann4075-like"/>
    <property type="match status" value="1"/>
</dbReference>
<evidence type="ECO:0000313" key="2">
    <source>
        <dbReference type="Proteomes" id="UP000248916"/>
    </source>
</evidence>
<dbReference type="Pfam" id="PF11015">
    <property type="entry name" value="DUF2853"/>
    <property type="match status" value="1"/>
</dbReference>
<dbReference type="AlphaFoldDB" id="A0A2W7NGJ6"/>
<organism evidence="1 2">
    <name type="scientific">Palleronia aestuarii</name>
    <dbReference type="NCBI Taxonomy" id="568105"/>
    <lineage>
        <taxon>Bacteria</taxon>
        <taxon>Pseudomonadati</taxon>
        <taxon>Pseudomonadota</taxon>
        <taxon>Alphaproteobacteria</taxon>
        <taxon>Rhodobacterales</taxon>
        <taxon>Roseobacteraceae</taxon>
        <taxon>Palleronia</taxon>
    </lineage>
</organism>
<dbReference type="Gene3D" id="1.10.238.120">
    <property type="entry name" value="Jann4075-like"/>
    <property type="match status" value="1"/>
</dbReference>
<accession>A0A2W7NGJ6</accession>
<evidence type="ECO:0000313" key="1">
    <source>
        <dbReference type="EMBL" id="PZX19000.1"/>
    </source>
</evidence>
<keyword evidence="2" id="KW-1185">Reference proteome</keyword>
<comment type="caution">
    <text evidence="1">The sequence shown here is derived from an EMBL/GenBank/DDBJ whole genome shotgun (WGS) entry which is preliminary data.</text>
</comment>
<dbReference type="Proteomes" id="UP000248916">
    <property type="component" value="Unassembled WGS sequence"/>
</dbReference>